<dbReference type="InterPro" id="IPR036047">
    <property type="entry name" value="F-box-like_dom_sf"/>
</dbReference>
<dbReference type="AlphaFoldDB" id="A0AAW1WRK9"/>
<dbReference type="PANTHER" id="PTHR38926">
    <property type="entry name" value="F-BOX DOMAIN CONTAINING PROTEIN, EXPRESSED"/>
    <property type="match status" value="1"/>
</dbReference>
<dbReference type="Pfam" id="PF12937">
    <property type="entry name" value="F-box-like"/>
    <property type="match status" value="1"/>
</dbReference>
<evidence type="ECO:0000259" key="1">
    <source>
        <dbReference type="Pfam" id="PF12937"/>
    </source>
</evidence>
<dbReference type="SUPFAM" id="SSF81383">
    <property type="entry name" value="F-box domain"/>
    <property type="match status" value="1"/>
</dbReference>
<comment type="caution">
    <text evidence="2">The sequence shown here is derived from an EMBL/GenBank/DDBJ whole genome shotgun (WGS) entry which is preliminary data.</text>
</comment>
<evidence type="ECO:0000313" key="3">
    <source>
        <dbReference type="Proteomes" id="UP001457282"/>
    </source>
</evidence>
<dbReference type="SUPFAM" id="SSF52047">
    <property type="entry name" value="RNI-like"/>
    <property type="match status" value="1"/>
</dbReference>
<feature type="domain" description="F-box" evidence="1">
    <location>
        <begin position="18"/>
        <end position="57"/>
    </location>
</feature>
<dbReference type="Gene3D" id="1.20.1280.50">
    <property type="match status" value="1"/>
</dbReference>
<dbReference type="Gene3D" id="3.80.10.10">
    <property type="entry name" value="Ribonuclease Inhibitor"/>
    <property type="match status" value="1"/>
</dbReference>
<organism evidence="2 3">
    <name type="scientific">Rubus argutus</name>
    <name type="common">Southern blackberry</name>
    <dbReference type="NCBI Taxonomy" id="59490"/>
    <lineage>
        <taxon>Eukaryota</taxon>
        <taxon>Viridiplantae</taxon>
        <taxon>Streptophyta</taxon>
        <taxon>Embryophyta</taxon>
        <taxon>Tracheophyta</taxon>
        <taxon>Spermatophyta</taxon>
        <taxon>Magnoliopsida</taxon>
        <taxon>eudicotyledons</taxon>
        <taxon>Gunneridae</taxon>
        <taxon>Pentapetalae</taxon>
        <taxon>rosids</taxon>
        <taxon>fabids</taxon>
        <taxon>Rosales</taxon>
        <taxon>Rosaceae</taxon>
        <taxon>Rosoideae</taxon>
        <taxon>Rosoideae incertae sedis</taxon>
        <taxon>Rubus</taxon>
    </lineage>
</organism>
<reference evidence="2 3" key="1">
    <citation type="journal article" date="2023" name="G3 (Bethesda)">
        <title>A chromosome-length genome assembly and annotation of blackberry (Rubus argutus, cv. 'Hillquist').</title>
        <authorList>
            <person name="Bruna T."/>
            <person name="Aryal R."/>
            <person name="Dudchenko O."/>
            <person name="Sargent D.J."/>
            <person name="Mead D."/>
            <person name="Buti M."/>
            <person name="Cavallini A."/>
            <person name="Hytonen T."/>
            <person name="Andres J."/>
            <person name="Pham M."/>
            <person name="Weisz D."/>
            <person name="Mascagni F."/>
            <person name="Usai G."/>
            <person name="Natali L."/>
            <person name="Bassil N."/>
            <person name="Fernandez G.E."/>
            <person name="Lomsadze A."/>
            <person name="Armour M."/>
            <person name="Olukolu B."/>
            <person name="Poorten T."/>
            <person name="Britton C."/>
            <person name="Davik J."/>
            <person name="Ashrafi H."/>
            <person name="Aiden E.L."/>
            <person name="Borodovsky M."/>
            <person name="Worthington M."/>
        </authorList>
    </citation>
    <scope>NUCLEOTIDE SEQUENCE [LARGE SCALE GENOMIC DNA]</scope>
    <source>
        <strain evidence="2">PI 553951</strain>
    </source>
</reference>
<protein>
    <recommendedName>
        <fullName evidence="1">F-box domain-containing protein</fullName>
    </recommendedName>
</protein>
<accession>A0AAW1WRK9</accession>
<name>A0AAW1WRK9_RUBAR</name>
<dbReference type="Proteomes" id="UP001457282">
    <property type="component" value="Unassembled WGS sequence"/>
</dbReference>
<evidence type="ECO:0000313" key="2">
    <source>
        <dbReference type="EMBL" id="KAK9927263.1"/>
    </source>
</evidence>
<proteinExistence type="predicted"/>
<dbReference type="InterPro" id="IPR032675">
    <property type="entry name" value="LRR_dom_sf"/>
</dbReference>
<dbReference type="PANTHER" id="PTHR38926:SF58">
    <property type="entry name" value="F-BOX DOMAIN-CONTAINING PROTEIN"/>
    <property type="match status" value="1"/>
</dbReference>
<sequence>MTTNKNSRFDKWAYLDKDVLLRIFMILNVVDLIRGACVCTSWQEAASEPSLWKMVDLSKLEARNFNRQPESQHLVLVSGRTPNLKRLVLPVRNNDISVNEFEEAAKNWPNLESLTIPCSFPVKFMKAIGKHCKNLYELKIMRRFDTDCAETILAYAPNLKVLSLRCNMVHREAMLRLLKEMKHLQVLNISHCLILDHSPNPGFMSVLSKLDKVILEEASRLEKFIFCKNDSCHICQLQISTNGILFWSRYDEGIWLTDEVCTLAH</sequence>
<dbReference type="InterPro" id="IPR001810">
    <property type="entry name" value="F-box_dom"/>
</dbReference>
<gene>
    <name evidence="2" type="ORF">M0R45_024455</name>
</gene>
<dbReference type="EMBL" id="JBEDUW010000005">
    <property type="protein sequence ID" value="KAK9927263.1"/>
    <property type="molecule type" value="Genomic_DNA"/>
</dbReference>
<keyword evidence="3" id="KW-1185">Reference proteome</keyword>